<dbReference type="Pfam" id="PF05345">
    <property type="entry name" value="He_PIG"/>
    <property type="match status" value="1"/>
</dbReference>
<evidence type="ECO:0000313" key="1">
    <source>
        <dbReference type="EMBL" id="CAE7545460.1"/>
    </source>
</evidence>
<proteinExistence type="predicted"/>
<evidence type="ECO:0000313" key="2">
    <source>
        <dbReference type="Proteomes" id="UP000604046"/>
    </source>
</evidence>
<gene>
    <name evidence="1" type="ORF">SNAT2548_LOCUS30608</name>
</gene>
<name>A0A812U056_9DINO</name>
<dbReference type="AlphaFoldDB" id="A0A812U056"/>
<dbReference type="OrthoDB" id="413576at2759"/>
<accession>A0A812U056</accession>
<dbReference type="InterPro" id="IPR013783">
    <property type="entry name" value="Ig-like_fold"/>
</dbReference>
<organism evidence="1 2">
    <name type="scientific">Symbiodinium natans</name>
    <dbReference type="NCBI Taxonomy" id="878477"/>
    <lineage>
        <taxon>Eukaryota</taxon>
        <taxon>Sar</taxon>
        <taxon>Alveolata</taxon>
        <taxon>Dinophyceae</taxon>
        <taxon>Suessiales</taxon>
        <taxon>Symbiodiniaceae</taxon>
        <taxon>Symbiodinium</taxon>
    </lineage>
</organism>
<comment type="caution">
    <text evidence="1">The sequence shown here is derived from an EMBL/GenBank/DDBJ whole genome shotgun (WGS) entry which is preliminary data.</text>
</comment>
<dbReference type="EMBL" id="CAJNDS010002613">
    <property type="protein sequence ID" value="CAE7545460.1"/>
    <property type="molecule type" value="Genomic_DNA"/>
</dbReference>
<reference evidence="1" key="1">
    <citation type="submission" date="2021-02" db="EMBL/GenBank/DDBJ databases">
        <authorList>
            <person name="Dougan E. K."/>
            <person name="Rhodes N."/>
            <person name="Thang M."/>
            <person name="Chan C."/>
        </authorList>
    </citation>
    <scope>NUCLEOTIDE SEQUENCE</scope>
</reference>
<sequence>MSYTRAEAEDLLVRLEHSLQRHADAAETEVLKDRQSFRRRYQEATRCHKSQDRDRSLERPEIYSPRQQLGSFGIECIARGDRSLLEDVFGGSCEYFWRYQNALDRVQLSEEHAQDPRLGDLRAGLQTAKAVLQDVGSFKVWLLEMTAPTELTYDGLGLGTWPLECINLEPTLKGCNKATVRFMATPSLPSCLKLDRTSGEITGPVQDPEDDAWAQPYTIIASNAAGMTSTDVNFSGRTLPPKIMKYAGVSVETARCQVGQKICWLPKSAGGVCSWSVQPELPEGLWIDDDTGVIFGSPAASAEHRVYTVVATNGSGSDSFTLEFGVEGARKCSAEAATQSASCLACDGLGCSLCAKRQAAPAAEGRESLQSLHREAYVCRLEWRKERRPEHSGWTSHSFLHALLEDGRTMRVQRFEGSDDLVTWFWPGEQAAEGTIYKDRVARAGELKPKLTSAELRDVAGMKASCAYDTAYHNCHHFARDVWNAVVVASLQCTHYPDRLKIGLLRGASMPYRVMAQGYEKASSRFQTQDDSQPASCSDSE</sequence>
<protein>
    <submittedName>
        <fullName evidence="1">Uncharacterized protein</fullName>
    </submittedName>
</protein>
<dbReference type="Gene3D" id="2.60.40.10">
    <property type="entry name" value="Immunoglobulins"/>
    <property type="match status" value="1"/>
</dbReference>
<dbReference type="Proteomes" id="UP000604046">
    <property type="component" value="Unassembled WGS sequence"/>
</dbReference>
<keyword evidence="2" id="KW-1185">Reference proteome</keyword>